<protein>
    <submittedName>
        <fullName evidence="1">Uncharacterized protein</fullName>
    </submittedName>
</protein>
<dbReference type="AlphaFoldDB" id="A0A9P8VZ82"/>
<proteinExistence type="predicted"/>
<gene>
    <name evidence="1" type="ORF">B0T10DRAFT_493289</name>
</gene>
<organism evidence="1 2">
    <name type="scientific">Thelonectria olida</name>
    <dbReference type="NCBI Taxonomy" id="1576542"/>
    <lineage>
        <taxon>Eukaryota</taxon>
        <taxon>Fungi</taxon>
        <taxon>Dikarya</taxon>
        <taxon>Ascomycota</taxon>
        <taxon>Pezizomycotina</taxon>
        <taxon>Sordariomycetes</taxon>
        <taxon>Hypocreomycetidae</taxon>
        <taxon>Hypocreales</taxon>
        <taxon>Nectriaceae</taxon>
        <taxon>Thelonectria</taxon>
    </lineage>
</organism>
<evidence type="ECO:0000313" key="2">
    <source>
        <dbReference type="Proteomes" id="UP000777438"/>
    </source>
</evidence>
<accession>A0A9P8VZ82</accession>
<reference evidence="1 2" key="1">
    <citation type="journal article" date="2021" name="Nat. Commun.">
        <title>Genetic determinants of endophytism in the Arabidopsis root mycobiome.</title>
        <authorList>
            <person name="Mesny F."/>
            <person name="Miyauchi S."/>
            <person name="Thiergart T."/>
            <person name="Pickel B."/>
            <person name="Atanasova L."/>
            <person name="Karlsson M."/>
            <person name="Huettel B."/>
            <person name="Barry K.W."/>
            <person name="Haridas S."/>
            <person name="Chen C."/>
            <person name="Bauer D."/>
            <person name="Andreopoulos W."/>
            <person name="Pangilinan J."/>
            <person name="LaButti K."/>
            <person name="Riley R."/>
            <person name="Lipzen A."/>
            <person name="Clum A."/>
            <person name="Drula E."/>
            <person name="Henrissat B."/>
            <person name="Kohler A."/>
            <person name="Grigoriev I.V."/>
            <person name="Martin F.M."/>
            <person name="Hacquard S."/>
        </authorList>
    </citation>
    <scope>NUCLEOTIDE SEQUENCE [LARGE SCALE GENOMIC DNA]</scope>
    <source>
        <strain evidence="1 2">MPI-CAGE-CH-0241</strain>
    </source>
</reference>
<name>A0A9P8VZ82_9HYPO</name>
<dbReference type="Proteomes" id="UP000777438">
    <property type="component" value="Unassembled WGS sequence"/>
</dbReference>
<dbReference type="EMBL" id="JAGPYM010000020">
    <property type="protein sequence ID" value="KAH6884513.1"/>
    <property type="molecule type" value="Genomic_DNA"/>
</dbReference>
<comment type="caution">
    <text evidence="1">The sequence shown here is derived from an EMBL/GenBank/DDBJ whole genome shotgun (WGS) entry which is preliminary data.</text>
</comment>
<sequence length="155" mass="16693">MRSKRDDVVYSSILASVPLGLCGPRQVQISAVIQCPYLFLSLRLPCSPPSNSVPHESCPFLFHPNLSSAQVRRGLSTTTGFVGLSFILSVTASSDLEELISLFSNFINTSLGPKTCLRFCPAASAFSAVIAVIIPLERLTYSQAKKLEENDAAGK</sequence>
<keyword evidence="2" id="KW-1185">Reference proteome</keyword>
<evidence type="ECO:0000313" key="1">
    <source>
        <dbReference type="EMBL" id="KAH6884513.1"/>
    </source>
</evidence>